<protein>
    <submittedName>
        <fullName evidence="2">Uncharacterized protein</fullName>
    </submittedName>
</protein>
<evidence type="ECO:0000256" key="1">
    <source>
        <dbReference type="SAM" id="MobiDB-lite"/>
    </source>
</evidence>
<dbReference type="Proteomes" id="UP000001072">
    <property type="component" value="Unassembled WGS sequence"/>
</dbReference>
<dbReference type="KEGG" id="mlr:MELLADRAFT_105751"/>
<dbReference type="STRING" id="747676.F4RJ74"/>
<name>F4RJ74_MELLP</name>
<accession>F4RJ74</accession>
<dbReference type="VEuPathDB" id="FungiDB:MELLADRAFT_105751"/>
<feature type="region of interest" description="Disordered" evidence="1">
    <location>
        <begin position="119"/>
        <end position="156"/>
    </location>
</feature>
<sequence>MKRVSKQPTPKGQDLYNTTKTRVDEILEEVDPEDDAIMEELAELLKDLDKYNYSVTTKKQHLDKLISQGCEGEIEIVVFDPVNIRKHRERGRNITSSPQILTKRKRTIVHYKEPRVGKAKGQKKAYKSTKTNTAFDKDAIEEDQLQNDESNTSDHPTPLVFNDSHMDLSKIIKGVTPHEVVCITSFAILLPSHQFNWGRALGASVRNIIHCLGHALPPVKATGSLRSLELHVVKLKEICNHKDMINFLKTELTTFVDGAAPNLLQLSAANQFLTQDSIKWELLKESTNHPWSKRNGVFRALHSMACRTDDTIQWTSESSINNKLKCAYLTIRQILLDSIGVISYHTGHKTIQIHTTGVNAVPDDMVNLAKGIGWVYQQIMIRDQVEEENDLKKVHKHGIAWLQKRYLQVFLGVMVIYENEIYNQKFEAYVQEPRSQADIKKEKKRIKEASCLNQLSQSWVNHHPERVLKASSQTITNTSDLDKLTDDQQRVQAVRDASETRSNALRALSLFLMFGTAGLFHVWTNRREVLLHDSSYLLNLTSILALRHHNSKDKDPNAFLGRAWCRLDDYVITTLGRFLNNDGKFVEDLDWAAMTERLNDDFEASRLTPLFILDLYEELFTLGRSRTPEGYEAPPVNFAGRKNFPNLTIDCKNYDHDSGSDVSSGLSEPEDNES</sequence>
<dbReference type="EMBL" id="GL883104">
    <property type="protein sequence ID" value="EGG07271.1"/>
    <property type="molecule type" value="Genomic_DNA"/>
</dbReference>
<dbReference type="RefSeq" id="XP_007409178.1">
    <property type="nucleotide sequence ID" value="XM_007409116.1"/>
</dbReference>
<organism evidence="3">
    <name type="scientific">Melampsora larici-populina (strain 98AG31 / pathotype 3-4-7)</name>
    <name type="common">Poplar leaf rust fungus</name>
    <dbReference type="NCBI Taxonomy" id="747676"/>
    <lineage>
        <taxon>Eukaryota</taxon>
        <taxon>Fungi</taxon>
        <taxon>Dikarya</taxon>
        <taxon>Basidiomycota</taxon>
        <taxon>Pucciniomycotina</taxon>
        <taxon>Pucciniomycetes</taxon>
        <taxon>Pucciniales</taxon>
        <taxon>Melampsoraceae</taxon>
        <taxon>Melampsora</taxon>
    </lineage>
</organism>
<dbReference type="HOGENOM" id="CLU_373877_0_0_1"/>
<reference evidence="3" key="1">
    <citation type="journal article" date="2011" name="Proc. Natl. Acad. Sci. U.S.A.">
        <title>Obligate biotrophy features unraveled by the genomic analysis of rust fungi.</title>
        <authorList>
            <person name="Duplessis S."/>
            <person name="Cuomo C.A."/>
            <person name="Lin Y.-C."/>
            <person name="Aerts A."/>
            <person name="Tisserant E."/>
            <person name="Veneault-Fourrey C."/>
            <person name="Joly D.L."/>
            <person name="Hacquard S."/>
            <person name="Amselem J."/>
            <person name="Cantarel B.L."/>
            <person name="Chiu R."/>
            <person name="Coutinho P.M."/>
            <person name="Feau N."/>
            <person name="Field M."/>
            <person name="Frey P."/>
            <person name="Gelhaye E."/>
            <person name="Goldberg J."/>
            <person name="Grabherr M.G."/>
            <person name="Kodira C.D."/>
            <person name="Kohler A."/>
            <person name="Kuees U."/>
            <person name="Lindquist E.A."/>
            <person name="Lucas S.M."/>
            <person name="Mago R."/>
            <person name="Mauceli E."/>
            <person name="Morin E."/>
            <person name="Murat C."/>
            <person name="Pangilinan J.L."/>
            <person name="Park R."/>
            <person name="Pearson M."/>
            <person name="Quesneville H."/>
            <person name="Rouhier N."/>
            <person name="Sakthikumar S."/>
            <person name="Salamov A.A."/>
            <person name="Schmutz J."/>
            <person name="Selles B."/>
            <person name="Shapiro H."/>
            <person name="Tanguay P."/>
            <person name="Tuskan G.A."/>
            <person name="Henrissat B."/>
            <person name="Van de Peer Y."/>
            <person name="Rouze P."/>
            <person name="Ellis J.G."/>
            <person name="Dodds P.N."/>
            <person name="Schein J.E."/>
            <person name="Zhong S."/>
            <person name="Hamelin R.C."/>
            <person name="Grigoriev I.V."/>
            <person name="Szabo L.J."/>
            <person name="Martin F."/>
        </authorList>
    </citation>
    <scope>NUCLEOTIDE SEQUENCE [LARGE SCALE GENOMIC DNA]</scope>
    <source>
        <strain evidence="3">98AG31 / pathotype 3-4-7</strain>
    </source>
</reference>
<keyword evidence="3" id="KW-1185">Reference proteome</keyword>
<dbReference type="OrthoDB" id="10432091at2759"/>
<dbReference type="InParanoid" id="F4RJ74"/>
<dbReference type="GeneID" id="18922705"/>
<gene>
    <name evidence="2" type="ORF">MELLADRAFT_105751</name>
</gene>
<proteinExistence type="predicted"/>
<evidence type="ECO:0000313" key="3">
    <source>
        <dbReference type="Proteomes" id="UP000001072"/>
    </source>
</evidence>
<feature type="region of interest" description="Disordered" evidence="1">
    <location>
        <begin position="655"/>
        <end position="674"/>
    </location>
</feature>
<evidence type="ECO:0000313" key="2">
    <source>
        <dbReference type="EMBL" id="EGG07271.1"/>
    </source>
</evidence>
<dbReference type="AlphaFoldDB" id="F4RJ74"/>